<dbReference type="Proteomes" id="UP001240171">
    <property type="component" value="Unassembled WGS sequence"/>
</dbReference>
<dbReference type="Pfam" id="PF02621">
    <property type="entry name" value="VitK2_biosynth"/>
    <property type="match status" value="1"/>
</dbReference>
<evidence type="ECO:0000313" key="5">
    <source>
        <dbReference type="EMBL" id="MDO7905076.1"/>
    </source>
</evidence>
<comment type="similarity">
    <text evidence="4">Belongs to the MqnA/MqnD family. MqnA subfamily.</text>
</comment>
<keyword evidence="2 4" id="KW-0474">Menaquinone biosynthesis</keyword>
<keyword evidence="3 4" id="KW-0456">Lyase</keyword>
<comment type="pathway">
    <text evidence="1 4">Quinol/quinone metabolism; menaquinone biosynthesis.</text>
</comment>
<dbReference type="CDD" id="cd13634">
    <property type="entry name" value="PBP2_Sco4506"/>
    <property type="match status" value="1"/>
</dbReference>
<comment type="caution">
    <text evidence="5">The sequence shown here is derived from an EMBL/GenBank/DDBJ whole genome shotgun (WGS) entry which is preliminary data.</text>
</comment>
<organism evidence="5 6">
    <name type="scientific">Paenibacillus lacisoli</name>
    <dbReference type="NCBI Taxonomy" id="3064525"/>
    <lineage>
        <taxon>Bacteria</taxon>
        <taxon>Bacillati</taxon>
        <taxon>Bacillota</taxon>
        <taxon>Bacilli</taxon>
        <taxon>Bacillales</taxon>
        <taxon>Paenibacillaceae</taxon>
        <taxon>Paenibacillus</taxon>
    </lineage>
</organism>
<dbReference type="Gene3D" id="3.40.190.10">
    <property type="entry name" value="Periplasmic binding protein-like II"/>
    <property type="match status" value="2"/>
</dbReference>
<dbReference type="HAMAP" id="MF_00995">
    <property type="entry name" value="MqnA"/>
    <property type="match status" value="1"/>
</dbReference>
<evidence type="ECO:0000256" key="1">
    <source>
        <dbReference type="ARBA" id="ARBA00004863"/>
    </source>
</evidence>
<dbReference type="InterPro" id="IPR030868">
    <property type="entry name" value="MqnA"/>
</dbReference>
<sequence length="286" mass="31850">MMQPDSITTVGKIQYTNAWPIFHYFDPAGLHNVELVTDIPAGLNRRVHAGLLDISAMSSFAYASVSEKLLLLPDLSVSADGDVKSILLFSRKPIEEVANGRIALTNTSATSVNLLKILLEKAFEGKPAYFDSEPELEKMMENADAALLIGDHAIKASWSDHNYIVTDLGRVWKDWTGHSMTFAVWAVQKSAALHKPEAVAEIAAAFRESKRLSLADLQPVVIAAQESVGGDALYWEQYFTNLCYDFGEKEQKGLALYFRYAHEMGLLDHEVNLDIWSDNTVIWVNE</sequence>
<evidence type="ECO:0000256" key="2">
    <source>
        <dbReference type="ARBA" id="ARBA00022428"/>
    </source>
</evidence>
<comment type="function">
    <text evidence="4">Catalyzes the dehydration of chorismate into 3-[(1-carboxyvinyl)oxy]benzoate, a step in the biosynthesis of menaquinone (MK, vitamin K2).</text>
</comment>
<evidence type="ECO:0000256" key="3">
    <source>
        <dbReference type="ARBA" id="ARBA00023239"/>
    </source>
</evidence>
<dbReference type="InterPro" id="IPR003773">
    <property type="entry name" value="Menaquinone_biosynth"/>
</dbReference>
<comment type="catalytic activity">
    <reaction evidence="4">
        <text>chorismate = 3-[(1-carboxyvinyl)-oxy]benzoate + H2O</text>
        <dbReference type="Rhea" id="RHEA:40051"/>
        <dbReference type="ChEBI" id="CHEBI:15377"/>
        <dbReference type="ChEBI" id="CHEBI:29748"/>
        <dbReference type="ChEBI" id="CHEBI:76981"/>
        <dbReference type="EC" id="4.2.1.151"/>
    </reaction>
</comment>
<dbReference type="PANTHER" id="PTHR37690:SF1">
    <property type="entry name" value="CHORISMATE DEHYDRATASE"/>
    <property type="match status" value="1"/>
</dbReference>
<accession>A0ABT9C747</accession>
<dbReference type="EMBL" id="JAUQTB010000001">
    <property type="protein sequence ID" value="MDO7905076.1"/>
    <property type="molecule type" value="Genomic_DNA"/>
</dbReference>
<gene>
    <name evidence="4" type="primary">mqnA</name>
    <name evidence="5" type="ORF">Q5741_01450</name>
</gene>
<dbReference type="RefSeq" id="WP_305022262.1">
    <property type="nucleotide sequence ID" value="NZ_JAUQTB010000001.1"/>
</dbReference>
<reference evidence="5 6" key="1">
    <citation type="submission" date="2023-07" db="EMBL/GenBank/DDBJ databases">
        <title>Paenibacillus sp. JX-17 nov. isolated from soil.</title>
        <authorList>
            <person name="Wan Y."/>
            <person name="Liu B."/>
        </authorList>
    </citation>
    <scope>NUCLEOTIDE SEQUENCE [LARGE SCALE GENOMIC DNA]</scope>
    <source>
        <strain evidence="5 6">JX-17</strain>
    </source>
</reference>
<keyword evidence="6" id="KW-1185">Reference proteome</keyword>
<dbReference type="SUPFAM" id="SSF53850">
    <property type="entry name" value="Periplasmic binding protein-like II"/>
    <property type="match status" value="1"/>
</dbReference>
<proteinExistence type="inferred from homology"/>
<evidence type="ECO:0000313" key="6">
    <source>
        <dbReference type="Proteomes" id="UP001240171"/>
    </source>
</evidence>
<protein>
    <recommendedName>
        <fullName evidence="4">Chorismate dehydratase</fullName>
        <ecNumber evidence="4">4.2.1.151</ecNumber>
    </recommendedName>
    <alternativeName>
        <fullName evidence="4">Menaquinone biosynthetic enzyme MqnA</fullName>
    </alternativeName>
</protein>
<evidence type="ECO:0000256" key="4">
    <source>
        <dbReference type="HAMAP-Rule" id="MF_00995"/>
    </source>
</evidence>
<dbReference type="PANTHER" id="PTHR37690">
    <property type="entry name" value="CHORISMATE DEHYDRATASE"/>
    <property type="match status" value="1"/>
</dbReference>
<name>A0ABT9C747_9BACL</name>
<dbReference type="EC" id="4.2.1.151" evidence="4"/>